<proteinExistence type="predicted"/>
<organism evidence="1 2">
    <name type="scientific">Protopolystoma xenopodis</name>
    <dbReference type="NCBI Taxonomy" id="117903"/>
    <lineage>
        <taxon>Eukaryota</taxon>
        <taxon>Metazoa</taxon>
        <taxon>Spiralia</taxon>
        <taxon>Lophotrochozoa</taxon>
        <taxon>Platyhelminthes</taxon>
        <taxon>Monogenea</taxon>
        <taxon>Polyopisthocotylea</taxon>
        <taxon>Polystomatidea</taxon>
        <taxon>Polystomatidae</taxon>
        <taxon>Protopolystoma</taxon>
    </lineage>
</organism>
<dbReference type="AlphaFoldDB" id="A0A448XK76"/>
<protein>
    <submittedName>
        <fullName evidence="1">Uncharacterized protein</fullName>
    </submittedName>
</protein>
<dbReference type="Proteomes" id="UP000784294">
    <property type="component" value="Unassembled WGS sequence"/>
</dbReference>
<comment type="caution">
    <text evidence="1">The sequence shown here is derived from an EMBL/GenBank/DDBJ whole genome shotgun (WGS) entry which is preliminary data.</text>
</comment>
<evidence type="ECO:0000313" key="2">
    <source>
        <dbReference type="Proteomes" id="UP000784294"/>
    </source>
</evidence>
<dbReference type="EMBL" id="CAAALY010258273">
    <property type="protein sequence ID" value="VEL38567.1"/>
    <property type="molecule type" value="Genomic_DNA"/>
</dbReference>
<accession>A0A448XK76</accession>
<sequence>MQDLSYAFPVDQPYSPICLVYIYIHHTSLGHSNRTLDTDRNLSLPSSMAPGQIDFICLRASPGALRCISLLAHLWVPLIVPHP</sequence>
<keyword evidence="2" id="KW-1185">Reference proteome</keyword>
<name>A0A448XK76_9PLAT</name>
<reference evidence="1" key="1">
    <citation type="submission" date="2018-11" db="EMBL/GenBank/DDBJ databases">
        <authorList>
            <consortium name="Pathogen Informatics"/>
        </authorList>
    </citation>
    <scope>NUCLEOTIDE SEQUENCE</scope>
</reference>
<evidence type="ECO:0000313" key="1">
    <source>
        <dbReference type="EMBL" id="VEL38567.1"/>
    </source>
</evidence>
<gene>
    <name evidence="1" type="ORF">PXEA_LOCUS32007</name>
</gene>